<feature type="domain" description="Uracil-DNA glycosylase-like" evidence="8">
    <location>
        <begin position="71"/>
        <end position="210"/>
    </location>
</feature>
<dbReference type="PANTHER" id="PTHR33693:SF1">
    <property type="entry name" value="TYPE-4 URACIL-DNA GLYCOSYLASE"/>
    <property type="match status" value="1"/>
</dbReference>
<proteinExistence type="predicted"/>
<evidence type="ECO:0000259" key="8">
    <source>
        <dbReference type="Pfam" id="PF03167"/>
    </source>
</evidence>
<evidence type="ECO:0000256" key="5">
    <source>
        <dbReference type="ARBA" id="ARBA00023004"/>
    </source>
</evidence>
<evidence type="ECO:0000313" key="9">
    <source>
        <dbReference type="EMBL" id="MBX7490882.1"/>
    </source>
</evidence>
<dbReference type="PANTHER" id="PTHR33693">
    <property type="entry name" value="TYPE-5 URACIL-DNA GLYCOSYLASE"/>
    <property type="match status" value="1"/>
</dbReference>
<dbReference type="InterPro" id="IPR036895">
    <property type="entry name" value="Uracil-DNA_glycosylase-like_sf"/>
</dbReference>
<keyword evidence="4" id="KW-0378">Hydrolase</keyword>
<dbReference type="Proteomes" id="UP000700059">
    <property type="component" value="Unassembled WGS sequence"/>
</dbReference>
<accession>A0ABS7JNB1</accession>
<keyword evidence="7" id="KW-0234">DNA repair</keyword>
<organism evidence="9 10">
    <name type="scientific">Helicobacter turcicus</name>
    <dbReference type="NCBI Taxonomy" id="2867412"/>
    <lineage>
        <taxon>Bacteria</taxon>
        <taxon>Pseudomonadati</taxon>
        <taxon>Campylobacterota</taxon>
        <taxon>Epsilonproteobacteria</taxon>
        <taxon>Campylobacterales</taxon>
        <taxon>Helicobacteraceae</taxon>
        <taxon>Helicobacter</taxon>
    </lineage>
</organism>
<reference evidence="9 10" key="1">
    <citation type="submission" date="2021-08" db="EMBL/GenBank/DDBJ databases">
        <title>Helicobacter spp. isolated from feces of Anatolian Ground Squirrel (Spermophilus xanthoprymnus) in Turkey.</title>
        <authorList>
            <person name="Aydin F."/>
            <person name="Abay S."/>
            <person name="Kayman T."/>
            <person name="Karakaya E."/>
            <person name="Saticioglu I.B."/>
        </authorList>
    </citation>
    <scope>NUCLEOTIDE SEQUENCE [LARGE SCALE GENOMIC DNA]</scope>
    <source>
        <strain evidence="9 10">Faydin-H70</strain>
    </source>
</reference>
<evidence type="ECO:0000256" key="6">
    <source>
        <dbReference type="ARBA" id="ARBA00023014"/>
    </source>
</evidence>
<dbReference type="Gene3D" id="3.40.470.10">
    <property type="entry name" value="Uracil-DNA glycosylase-like domain"/>
    <property type="match status" value="1"/>
</dbReference>
<protein>
    <submittedName>
        <fullName evidence="9">Uracil-DNA glycosylase</fullName>
    </submittedName>
</protein>
<evidence type="ECO:0000256" key="1">
    <source>
        <dbReference type="ARBA" id="ARBA00022485"/>
    </source>
</evidence>
<dbReference type="SUPFAM" id="SSF52141">
    <property type="entry name" value="Uracil-DNA glycosylase-like"/>
    <property type="match status" value="1"/>
</dbReference>
<comment type="caution">
    <text evidence="9">The sequence shown here is derived from an EMBL/GenBank/DDBJ whole genome shotgun (WGS) entry which is preliminary data.</text>
</comment>
<keyword evidence="3" id="KW-0227">DNA damage</keyword>
<keyword evidence="5" id="KW-0408">Iron</keyword>
<keyword evidence="2" id="KW-0479">Metal-binding</keyword>
<keyword evidence="1" id="KW-0004">4Fe-4S</keyword>
<dbReference type="EMBL" id="JAIGYQ010000006">
    <property type="protein sequence ID" value="MBX7490882.1"/>
    <property type="molecule type" value="Genomic_DNA"/>
</dbReference>
<dbReference type="InterPro" id="IPR005122">
    <property type="entry name" value="Uracil-DNA_glycosylase-like"/>
</dbReference>
<evidence type="ECO:0000313" key="10">
    <source>
        <dbReference type="Proteomes" id="UP000700059"/>
    </source>
</evidence>
<keyword evidence="10" id="KW-1185">Reference proteome</keyword>
<evidence type="ECO:0000256" key="7">
    <source>
        <dbReference type="ARBA" id="ARBA00023204"/>
    </source>
</evidence>
<dbReference type="Pfam" id="PF03167">
    <property type="entry name" value="UDG"/>
    <property type="match status" value="1"/>
</dbReference>
<evidence type="ECO:0000256" key="2">
    <source>
        <dbReference type="ARBA" id="ARBA00022723"/>
    </source>
</evidence>
<sequence>MHLFIGELLQTLHQALLLKKLYLLHSCGFSYCEPQFLAPTQQRFQSQNIGDLKMMVESCKLCAQKSSKPNFGLCNANSKLVFVTLSPLFDEQIRFSSRASIMLKNIIEGVFKLSLKEVSILSLLKCEIPKQSAQVSIESCMGYFLKQLEFCGAKILVILGAETYSYLTKDENSYNGVQGKLLKWNHYAVFPTFALSLLMRQPELKINAHREFLELKRLMGEKNV</sequence>
<dbReference type="InterPro" id="IPR051536">
    <property type="entry name" value="UDG_Type-4/5"/>
</dbReference>
<evidence type="ECO:0000256" key="4">
    <source>
        <dbReference type="ARBA" id="ARBA00022801"/>
    </source>
</evidence>
<keyword evidence="6" id="KW-0411">Iron-sulfur</keyword>
<name>A0ABS7JNB1_9HELI</name>
<evidence type="ECO:0000256" key="3">
    <source>
        <dbReference type="ARBA" id="ARBA00022763"/>
    </source>
</evidence>
<gene>
    <name evidence="9" type="ORF">K4G57_05325</name>
</gene>